<keyword evidence="3" id="KW-1185">Reference proteome</keyword>
<protein>
    <submittedName>
        <fullName evidence="2">Uncharacterized protein</fullName>
    </submittedName>
</protein>
<proteinExistence type="predicted"/>
<feature type="region of interest" description="Disordered" evidence="1">
    <location>
        <begin position="1"/>
        <end position="30"/>
    </location>
</feature>
<gene>
    <name evidence="2" type="ORF">HCJ92_08485</name>
</gene>
<comment type="caution">
    <text evidence="2">The sequence shown here is derived from an EMBL/GenBank/DDBJ whole genome shotgun (WGS) entry which is preliminary data.</text>
</comment>
<evidence type="ECO:0000256" key="1">
    <source>
        <dbReference type="SAM" id="MobiDB-lite"/>
    </source>
</evidence>
<dbReference type="Proteomes" id="UP000746503">
    <property type="component" value="Unassembled WGS sequence"/>
</dbReference>
<accession>A0ABX1APU3</accession>
<name>A0ABX1APU3_9ACTN</name>
<reference evidence="2 3" key="1">
    <citation type="submission" date="2020-03" db="EMBL/GenBank/DDBJ databases">
        <title>Draft genome of Streptomyces sp. ventii, isolated from the Axial Seamount in the Pacific Ocean, and resequencing of the two type strains Streptomyces lonarensis strain NCL 716 and Streptomyces bohaiensis strain 11A07.</title>
        <authorList>
            <person name="Loughran R.M."/>
            <person name="Pfannmuller K.M."/>
            <person name="Wasson B.J."/>
            <person name="Deadmond M.C."/>
            <person name="Paddock B.E."/>
            <person name="Koyack M.J."/>
            <person name="Gallegos D.A."/>
            <person name="Mitchell E.A."/>
            <person name="Ushijima B."/>
            <person name="Saw J.H."/>
            <person name="Mcphail K.L."/>
            <person name="Videau P."/>
        </authorList>
    </citation>
    <scope>NUCLEOTIDE SEQUENCE [LARGE SCALE GENOMIC DNA]</scope>
    <source>
        <strain evidence="3">5675061</strain>
    </source>
</reference>
<evidence type="ECO:0000313" key="2">
    <source>
        <dbReference type="EMBL" id="NJP66327.1"/>
    </source>
</evidence>
<sequence>MNNRRSNLRVLTTGRKRPRRMPSVPVPLPGESLASWVDAIASRTEPPDDSAA</sequence>
<evidence type="ECO:0000313" key="3">
    <source>
        <dbReference type="Proteomes" id="UP000746503"/>
    </source>
</evidence>
<organism evidence="2 3">
    <name type="scientific">Streptomyces spiramenti</name>
    <dbReference type="NCBI Taxonomy" id="2720606"/>
    <lineage>
        <taxon>Bacteria</taxon>
        <taxon>Bacillati</taxon>
        <taxon>Actinomycetota</taxon>
        <taxon>Actinomycetes</taxon>
        <taxon>Kitasatosporales</taxon>
        <taxon>Streptomycetaceae</taxon>
        <taxon>Streptomyces</taxon>
    </lineage>
</organism>
<dbReference type="EMBL" id="JAAVJB010000045">
    <property type="protein sequence ID" value="NJP66327.1"/>
    <property type="molecule type" value="Genomic_DNA"/>
</dbReference>
<dbReference type="RefSeq" id="WP_167932852.1">
    <property type="nucleotide sequence ID" value="NZ_JAAVJB010000045.1"/>
</dbReference>